<dbReference type="PANTHER" id="PTHR23123">
    <property type="entry name" value="PHD/F-BOX CONTAINING PROTEIN"/>
    <property type="match status" value="1"/>
</dbReference>
<evidence type="ECO:0000259" key="16">
    <source>
        <dbReference type="PROSITE" id="PS51184"/>
    </source>
</evidence>
<dbReference type="PROSITE" id="PS51184">
    <property type="entry name" value="JMJC"/>
    <property type="match status" value="1"/>
</dbReference>
<dbReference type="Proteomes" id="UP001642483">
    <property type="component" value="Unassembled WGS sequence"/>
</dbReference>
<keyword evidence="6" id="KW-0156">Chromatin regulator</keyword>
<comment type="subcellular location">
    <subcellularLocation>
        <location evidence="1">Nucleus</location>
    </subcellularLocation>
</comment>
<evidence type="ECO:0000256" key="9">
    <source>
        <dbReference type="ARBA" id="ARBA00023004"/>
    </source>
</evidence>
<dbReference type="Gene3D" id="1.20.58.1360">
    <property type="match status" value="1"/>
</dbReference>
<keyword evidence="18" id="KW-1185">Reference proteome</keyword>
<evidence type="ECO:0000256" key="2">
    <source>
        <dbReference type="ARBA" id="ARBA00022491"/>
    </source>
</evidence>
<dbReference type="CDD" id="cd21743">
    <property type="entry name" value="CTD_KDM2A_2B-like"/>
    <property type="match status" value="1"/>
</dbReference>
<name>A0ABP0G5F6_CLALP</name>
<evidence type="ECO:0000256" key="3">
    <source>
        <dbReference type="ARBA" id="ARBA00022723"/>
    </source>
</evidence>
<sequence length="899" mass="102669">MSDRNLRHKTVPVYDDDDAVEDEIDGKRTYDVQDKVKSAKYNADFLLDLEGHELTFERIQTVGMSDPIRIKNKEGLGLIVPDSNSFSVSDVRAFVGGRRVVDVMECKTQRALEMTMREFENYFEGNERKYIYNVISLEFSQSKLASLVQRPKVVDCLDWIDLVWPQHLKHIQTEQTNNLNNMKYPKVQKYCLMSVAGCYTDFHIDFGGTSVWYHILKGGKIFWLIPPTNENLNLYERWTMSGNQGDIFFGDMVSRCQRIELEAGNSLMIPSGWIHAVYTSLDSIVFGGNFLNSFNIPMQLRIAQVEERLKVPNRFRFPFFSEVLWYALERYIHTLTHKSFLNNDFQEKNMLHLKKKEEESAKEEKIEDDSSSDHVHLTPFEYKGLQKLIETLEYLPKTKRNIPDGISQPEELLEAGKSLLWQHSGDDIDLAVTGKPKAFWPVPLKSKEIQQKIIRKPKPFSTPVAGKKPGVGRVRRVRCKQCEACLSDDCRSCVFCRDMRKYGGPGTMKQTCIKRRCTNPILPSTVREEPQTPTSAPPPRDETSSSKPGRRGKRKLSGNEVETAVKMIKPEEVLEESEEESPCHRSQLPAVVISRVSTGDLMKYAVRPAVVSINDNCSSDPQRHEKLGLDRRGWMMVFRYLNHKDLFQCMTVCKDFLKWCTSPVLWRNIDLTGKRVTSATLQCLVRRTPTSLNLSQTNISYKQLLWLLERSPSLRELFLIRCSWSSVSALHTASCPPIRVLDLSWTAGFTDSHLKNLLSVPTDTRPGQEVSHTRLQFCHELSVAGTDISDAGLKLVSSCLPHLKTINISFCMITTEGLSDFIEQNNSTTTSMSCIIAQHCPLMRNNALLFCTKLEKVKELDFRGCKNISEEACQELVSNSKFMLKMEEPLYIVAASKPA</sequence>
<dbReference type="InterPro" id="IPR002857">
    <property type="entry name" value="Znf_CXXC"/>
</dbReference>
<dbReference type="Pfam" id="PF02008">
    <property type="entry name" value="zf-CXXC"/>
    <property type="match status" value="1"/>
</dbReference>
<keyword evidence="4 13" id="KW-0863">Zinc-finger</keyword>
<dbReference type="InterPro" id="IPR050690">
    <property type="entry name" value="JHDM1_Histone_Demethylase"/>
</dbReference>
<keyword evidence="11" id="KW-0804">Transcription</keyword>
<evidence type="ECO:0000256" key="13">
    <source>
        <dbReference type="PROSITE-ProRule" id="PRU00509"/>
    </source>
</evidence>
<reference evidence="17 18" key="1">
    <citation type="submission" date="2024-02" db="EMBL/GenBank/DDBJ databases">
        <authorList>
            <person name="Daric V."/>
            <person name="Darras S."/>
        </authorList>
    </citation>
    <scope>NUCLEOTIDE SEQUENCE [LARGE SCALE GENOMIC DNA]</scope>
</reference>
<evidence type="ECO:0000256" key="11">
    <source>
        <dbReference type="ARBA" id="ARBA00023163"/>
    </source>
</evidence>
<dbReference type="InterPro" id="IPR032675">
    <property type="entry name" value="LRR_dom_sf"/>
</dbReference>
<dbReference type="PROSITE" id="PS51058">
    <property type="entry name" value="ZF_CXXC"/>
    <property type="match status" value="1"/>
</dbReference>
<evidence type="ECO:0000256" key="14">
    <source>
        <dbReference type="SAM" id="MobiDB-lite"/>
    </source>
</evidence>
<keyword evidence="3" id="KW-0479">Metal-binding</keyword>
<dbReference type="Gene3D" id="2.60.120.650">
    <property type="entry name" value="Cupin"/>
    <property type="match status" value="1"/>
</dbReference>
<evidence type="ECO:0000256" key="7">
    <source>
        <dbReference type="ARBA" id="ARBA00022964"/>
    </source>
</evidence>
<dbReference type="Gene3D" id="3.80.10.10">
    <property type="entry name" value="Ribonuclease Inhibitor"/>
    <property type="match status" value="1"/>
</dbReference>
<dbReference type="Pfam" id="PF17811">
    <property type="entry name" value="JHD"/>
    <property type="match status" value="1"/>
</dbReference>
<evidence type="ECO:0000256" key="4">
    <source>
        <dbReference type="ARBA" id="ARBA00022771"/>
    </source>
</evidence>
<evidence type="ECO:0000256" key="8">
    <source>
        <dbReference type="ARBA" id="ARBA00023002"/>
    </source>
</evidence>
<dbReference type="Pfam" id="PF12937">
    <property type="entry name" value="F-box-like"/>
    <property type="match status" value="1"/>
</dbReference>
<accession>A0ABP0G5F6</accession>
<keyword evidence="2" id="KW-0678">Repressor</keyword>
<dbReference type="InterPro" id="IPR041070">
    <property type="entry name" value="JHD"/>
</dbReference>
<dbReference type="SMART" id="SM00367">
    <property type="entry name" value="LRR_CC"/>
    <property type="match status" value="3"/>
</dbReference>
<dbReference type="SMART" id="SM00558">
    <property type="entry name" value="JmjC"/>
    <property type="match status" value="1"/>
</dbReference>
<dbReference type="SUPFAM" id="SSF51197">
    <property type="entry name" value="Clavaminate synthase-like"/>
    <property type="match status" value="1"/>
</dbReference>
<keyword evidence="9" id="KW-0408">Iron</keyword>
<keyword evidence="8" id="KW-0560">Oxidoreductase</keyword>
<organism evidence="17 18">
    <name type="scientific">Clavelina lepadiformis</name>
    <name type="common">Light-bulb sea squirt</name>
    <name type="synonym">Ascidia lepadiformis</name>
    <dbReference type="NCBI Taxonomy" id="159417"/>
    <lineage>
        <taxon>Eukaryota</taxon>
        <taxon>Metazoa</taxon>
        <taxon>Chordata</taxon>
        <taxon>Tunicata</taxon>
        <taxon>Ascidiacea</taxon>
        <taxon>Aplousobranchia</taxon>
        <taxon>Clavelinidae</taxon>
        <taxon>Clavelina</taxon>
    </lineage>
</organism>
<proteinExistence type="predicted"/>
<comment type="caution">
    <text evidence="17">The sequence shown here is derived from an EMBL/GenBank/DDBJ whole genome shotgun (WGS) entry which is preliminary data.</text>
</comment>
<dbReference type="EMBL" id="CAWYQH010000101">
    <property type="protein sequence ID" value="CAK8686118.1"/>
    <property type="molecule type" value="Genomic_DNA"/>
</dbReference>
<evidence type="ECO:0000313" key="17">
    <source>
        <dbReference type="EMBL" id="CAK8686118.1"/>
    </source>
</evidence>
<evidence type="ECO:0000256" key="1">
    <source>
        <dbReference type="ARBA" id="ARBA00004123"/>
    </source>
</evidence>
<dbReference type="InterPro" id="IPR003347">
    <property type="entry name" value="JmjC_dom"/>
</dbReference>
<evidence type="ECO:0000256" key="10">
    <source>
        <dbReference type="ARBA" id="ARBA00023015"/>
    </source>
</evidence>
<keyword evidence="5" id="KW-0862">Zinc</keyword>
<evidence type="ECO:0008006" key="19">
    <source>
        <dbReference type="Google" id="ProtNLM"/>
    </source>
</evidence>
<dbReference type="InterPro" id="IPR006553">
    <property type="entry name" value="Leu-rich_rpt_Cys-con_subtyp"/>
</dbReference>
<gene>
    <name evidence="17" type="ORF">CVLEPA_LOCUS18027</name>
</gene>
<feature type="domain" description="CXXC-type" evidence="15">
    <location>
        <begin position="472"/>
        <end position="518"/>
    </location>
</feature>
<evidence type="ECO:0000313" key="18">
    <source>
        <dbReference type="Proteomes" id="UP001642483"/>
    </source>
</evidence>
<feature type="region of interest" description="Disordered" evidence="14">
    <location>
        <begin position="523"/>
        <end position="562"/>
    </location>
</feature>
<dbReference type="InterPro" id="IPR041667">
    <property type="entry name" value="Cupin_8"/>
</dbReference>
<keyword evidence="10" id="KW-0805">Transcription regulation</keyword>
<feature type="domain" description="JmjC" evidence="16">
    <location>
        <begin position="139"/>
        <end position="307"/>
    </location>
</feature>
<dbReference type="InterPro" id="IPR001611">
    <property type="entry name" value="Leu-rich_rpt"/>
</dbReference>
<dbReference type="Pfam" id="PF13621">
    <property type="entry name" value="Cupin_8"/>
    <property type="match status" value="1"/>
</dbReference>
<dbReference type="Pfam" id="PF13516">
    <property type="entry name" value="LRR_6"/>
    <property type="match status" value="1"/>
</dbReference>
<evidence type="ECO:0000256" key="12">
    <source>
        <dbReference type="ARBA" id="ARBA00023242"/>
    </source>
</evidence>
<keyword evidence="7" id="KW-0223">Dioxygenase</keyword>
<protein>
    <recommendedName>
        <fullName evidence="19">[Histone H3]-dimethyl-L-lysine(36) demethylase</fullName>
    </recommendedName>
</protein>
<dbReference type="InterPro" id="IPR001810">
    <property type="entry name" value="F-box_dom"/>
</dbReference>
<keyword evidence="12" id="KW-0539">Nucleus</keyword>
<dbReference type="SUPFAM" id="SSF52047">
    <property type="entry name" value="RNI-like"/>
    <property type="match status" value="1"/>
</dbReference>
<evidence type="ECO:0000256" key="5">
    <source>
        <dbReference type="ARBA" id="ARBA00022833"/>
    </source>
</evidence>
<evidence type="ECO:0000256" key="6">
    <source>
        <dbReference type="ARBA" id="ARBA00022853"/>
    </source>
</evidence>
<evidence type="ECO:0000259" key="15">
    <source>
        <dbReference type="PROSITE" id="PS51058"/>
    </source>
</evidence>